<dbReference type="AlphaFoldDB" id="A0ABD0QH11"/>
<protein>
    <submittedName>
        <fullName evidence="1">Uncharacterized protein</fullName>
    </submittedName>
</protein>
<dbReference type="EMBL" id="JAMKFB020000009">
    <property type="protein sequence ID" value="KAL0185360.1"/>
    <property type="molecule type" value="Genomic_DNA"/>
</dbReference>
<gene>
    <name evidence="1" type="ORF">M9458_021057</name>
</gene>
<evidence type="ECO:0000313" key="1">
    <source>
        <dbReference type="EMBL" id="KAL0185360.1"/>
    </source>
</evidence>
<dbReference type="Proteomes" id="UP001529510">
    <property type="component" value="Unassembled WGS sequence"/>
</dbReference>
<organism evidence="1 2">
    <name type="scientific">Cirrhinus mrigala</name>
    <name type="common">Mrigala</name>
    <dbReference type="NCBI Taxonomy" id="683832"/>
    <lineage>
        <taxon>Eukaryota</taxon>
        <taxon>Metazoa</taxon>
        <taxon>Chordata</taxon>
        <taxon>Craniata</taxon>
        <taxon>Vertebrata</taxon>
        <taxon>Euteleostomi</taxon>
        <taxon>Actinopterygii</taxon>
        <taxon>Neopterygii</taxon>
        <taxon>Teleostei</taxon>
        <taxon>Ostariophysi</taxon>
        <taxon>Cypriniformes</taxon>
        <taxon>Cyprinidae</taxon>
        <taxon>Labeoninae</taxon>
        <taxon>Labeonini</taxon>
        <taxon>Cirrhinus</taxon>
    </lineage>
</organism>
<comment type="caution">
    <text evidence="1">The sequence shown here is derived from an EMBL/GenBank/DDBJ whole genome shotgun (WGS) entry which is preliminary data.</text>
</comment>
<feature type="non-terminal residue" evidence="1">
    <location>
        <position position="114"/>
    </location>
</feature>
<accession>A0ABD0QH11</accession>
<keyword evidence="2" id="KW-1185">Reference proteome</keyword>
<proteinExistence type="predicted"/>
<name>A0ABD0QH11_CIRMR</name>
<evidence type="ECO:0000313" key="2">
    <source>
        <dbReference type="Proteomes" id="UP001529510"/>
    </source>
</evidence>
<sequence>MATMPESHPIAALLTEPVHDMTAIAEALHDMAANAELLHDRASIAWPRQGTALTPELRQTMAPTAESDLPEPCYVSSGFREPRQDRLALAVLRAALSPDLKASSLVFSSTRTSA</sequence>
<reference evidence="1 2" key="1">
    <citation type="submission" date="2024-05" db="EMBL/GenBank/DDBJ databases">
        <title>Genome sequencing and assembly of Indian major carp, Cirrhinus mrigala (Hamilton, 1822).</title>
        <authorList>
            <person name="Mohindra V."/>
            <person name="Chowdhury L.M."/>
            <person name="Lal K."/>
            <person name="Jena J.K."/>
        </authorList>
    </citation>
    <scope>NUCLEOTIDE SEQUENCE [LARGE SCALE GENOMIC DNA]</scope>
    <source>
        <strain evidence="1">CM1030</strain>
        <tissue evidence="1">Blood</tissue>
    </source>
</reference>